<dbReference type="AlphaFoldDB" id="A0AAN6IPW4"/>
<organism evidence="4 5">
    <name type="scientific">Exophiala dermatitidis</name>
    <name type="common">Black yeast-like fungus</name>
    <name type="synonym">Wangiella dermatitidis</name>
    <dbReference type="NCBI Taxonomy" id="5970"/>
    <lineage>
        <taxon>Eukaryota</taxon>
        <taxon>Fungi</taxon>
        <taxon>Dikarya</taxon>
        <taxon>Ascomycota</taxon>
        <taxon>Pezizomycotina</taxon>
        <taxon>Eurotiomycetes</taxon>
        <taxon>Chaetothyriomycetidae</taxon>
        <taxon>Chaetothyriales</taxon>
        <taxon>Herpotrichiellaceae</taxon>
        <taxon>Exophiala</taxon>
    </lineage>
</organism>
<dbReference type="Proteomes" id="UP001161757">
    <property type="component" value="Unassembled WGS sequence"/>
</dbReference>
<dbReference type="CDD" id="cd08192">
    <property type="entry name" value="MAR-like"/>
    <property type="match status" value="1"/>
</dbReference>
<evidence type="ECO:0008006" key="6">
    <source>
        <dbReference type="Google" id="ProtNLM"/>
    </source>
</evidence>
<feature type="domain" description="Alcohol dehydrogenase iron-type/glycerol dehydrogenase GldA" evidence="2">
    <location>
        <begin position="99"/>
        <end position="258"/>
    </location>
</feature>
<evidence type="ECO:0000259" key="2">
    <source>
        <dbReference type="Pfam" id="PF00465"/>
    </source>
</evidence>
<dbReference type="Gene3D" id="3.40.50.1970">
    <property type="match status" value="1"/>
</dbReference>
<name>A0AAN6IPW4_EXODE</name>
<accession>A0AAN6IPW4</accession>
<dbReference type="Pfam" id="PF00465">
    <property type="entry name" value="Fe-ADH"/>
    <property type="match status" value="1"/>
</dbReference>
<dbReference type="PROSITE" id="PS00060">
    <property type="entry name" value="ADH_IRON_2"/>
    <property type="match status" value="1"/>
</dbReference>
<dbReference type="InterPro" id="IPR039697">
    <property type="entry name" value="Alcohol_dehydrogenase_Fe"/>
</dbReference>
<dbReference type="GO" id="GO:0046872">
    <property type="term" value="F:metal ion binding"/>
    <property type="evidence" value="ECO:0007669"/>
    <property type="project" value="InterPro"/>
</dbReference>
<dbReference type="PANTHER" id="PTHR11496:SF97">
    <property type="entry name" value="ALCOHOL DEHYDROGENASE IRON-TYPE_GLYCEROL DEHYDROGENASE GLDA DOMAIN-CONTAINING PROTEIN"/>
    <property type="match status" value="1"/>
</dbReference>
<dbReference type="Gene3D" id="1.20.1090.10">
    <property type="entry name" value="Dehydroquinate synthase-like - alpha domain"/>
    <property type="match status" value="1"/>
</dbReference>
<dbReference type="InterPro" id="IPR018211">
    <property type="entry name" value="ADH_Fe_CS"/>
</dbReference>
<protein>
    <recommendedName>
        <fullName evidence="6">Alcohol dehydrogenase iron-type/glycerol dehydrogenase GldA domain-containing protein</fullName>
    </recommendedName>
</protein>
<evidence type="ECO:0000256" key="1">
    <source>
        <dbReference type="ARBA" id="ARBA00023002"/>
    </source>
</evidence>
<keyword evidence="1" id="KW-0560">Oxidoreductase</keyword>
<dbReference type="SUPFAM" id="SSF56796">
    <property type="entry name" value="Dehydroquinate synthase-like"/>
    <property type="match status" value="1"/>
</dbReference>
<sequence length="473" mass="51122">MLRPLRAATDLRNSIQRSIVRINTTPQLIHHHRLFFTGPKSPVASNHRLIPAIHPGCDRSVHTQTFTMASSASSSTTSSPALPHPLTGLYQPNQLKGLYYGPDAVKKHILSVLPNSETSKAFIVTGRSLATKTKLIQKLEELLTAKHHAGTFSEIKEHAPVAQLDEATAQVERDDTIDTIISVGGGSPIDSAKAIVYRVHEKTSETGQGKGKWLRHIAIPTTLSAAECTAMAGYTKSDGVKTGLAHPNIYPSYIFYDPKFGLHTPQSLFLSTGIRALDHAVETQYHPLATWIPARLVSLNALAELFRLLPKYKADPTNEDVITGLFLAAYGSLGFFGQNLKGGLGLSHTLGYALGSPYGIPHGITSCLTLGHVVKLKARQSKANAEAIAAILPYLGESRSGDDVKDSDRVGDRILGLVDELGLKTTLTEKGVGRDQIDIICQRATGGLIPGKEQSQQDEETLKSVKKLVEGLY</sequence>
<dbReference type="PANTHER" id="PTHR11496">
    <property type="entry name" value="ALCOHOL DEHYDROGENASE"/>
    <property type="match status" value="1"/>
</dbReference>
<proteinExistence type="predicted"/>
<dbReference type="EMBL" id="JAJGCB010000029">
    <property type="protein sequence ID" value="KAJ8986984.1"/>
    <property type="molecule type" value="Genomic_DNA"/>
</dbReference>
<reference evidence="4" key="1">
    <citation type="submission" date="2023-01" db="EMBL/GenBank/DDBJ databases">
        <title>Exophiala dermititidis isolated from Cystic Fibrosis Patient.</title>
        <authorList>
            <person name="Kurbessoian T."/>
            <person name="Crocker A."/>
            <person name="Murante D."/>
            <person name="Hogan D.A."/>
            <person name="Stajich J.E."/>
        </authorList>
    </citation>
    <scope>NUCLEOTIDE SEQUENCE</scope>
    <source>
        <strain evidence="4">Ex8</strain>
    </source>
</reference>
<dbReference type="InterPro" id="IPR001670">
    <property type="entry name" value="ADH_Fe/GldA"/>
</dbReference>
<dbReference type="Pfam" id="PF25137">
    <property type="entry name" value="ADH_Fe_C"/>
    <property type="match status" value="1"/>
</dbReference>
<gene>
    <name evidence="4" type="ORF">HRR80_008922</name>
</gene>
<dbReference type="GO" id="GO:0005739">
    <property type="term" value="C:mitochondrion"/>
    <property type="evidence" value="ECO:0007669"/>
    <property type="project" value="TreeGrafter"/>
</dbReference>
<dbReference type="GO" id="GO:0004022">
    <property type="term" value="F:alcohol dehydrogenase (NAD+) activity"/>
    <property type="evidence" value="ECO:0007669"/>
    <property type="project" value="TreeGrafter"/>
</dbReference>
<comment type="caution">
    <text evidence="4">The sequence shown here is derived from an EMBL/GenBank/DDBJ whole genome shotgun (WGS) entry which is preliminary data.</text>
</comment>
<evidence type="ECO:0000259" key="3">
    <source>
        <dbReference type="Pfam" id="PF25137"/>
    </source>
</evidence>
<evidence type="ECO:0000313" key="5">
    <source>
        <dbReference type="Proteomes" id="UP001161757"/>
    </source>
</evidence>
<feature type="domain" description="Fe-containing alcohol dehydrogenase-like C-terminal" evidence="3">
    <location>
        <begin position="271"/>
        <end position="448"/>
    </location>
</feature>
<evidence type="ECO:0000313" key="4">
    <source>
        <dbReference type="EMBL" id="KAJ8986984.1"/>
    </source>
</evidence>
<dbReference type="InterPro" id="IPR056798">
    <property type="entry name" value="ADH_Fe_C"/>
</dbReference>